<dbReference type="EMBL" id="FR904281">
    <property type="protein sequence ID" value="CDQ57229.1"/>
    <property type="molecule type" value="Genomic_DNA"/>
</dbReference>
<sequence>MATVVFRTTPACHTKVVQSRHAATELPQTETTLVLWAYSTVAYLQGLSQDWETTTSLVASKSRVAPLKKMTLPRLELMVAVIGARLANNLMSTLKMEQKSIKMWTDMMNVLHWICSSAQKRKPFVANGVTELQSLTDPESS</sequence>
<evidence type="ECO:0000313" key="2">
    <source>
        <dbReference type="Proteomes" id="UP000193380"/>
    </source>
</evidence>
<evidence type="ECO:0000313" key="1">
    <source>
        <dbReference type="EMBL" id="CDQ57229.1"/>
    </source>
</evidence>
<reference evidence="1" key="1">
    <citation type="journal article" date="2014" name="Nat. Commun.">
        <title>The rainbow trout genome provides novel insights into evolution after whole-genome duplication in vertebrates.</title>
        <authorList>
            <person name="Berthelot C."/>
            <person name="Brunet F."/>
            <person name="Chalopin D."/>
            <person name="Juanchich A."/>
            <person name="Bernard M."/>
            <person name="Noel B."/>
            <person name="Bento P."/>
            <person name="Da Silva C."/>
            <person name="Labadie K."/>
            <person name="Alberti A."/>
            <person name="Aury J.M."/>
            <person name="Louis A."/>
            <person name="Dehais P."/>
            <person name="Bardou P."/>
            <person name="Montfort J."/>
            <person name="Klopp C."/>
            <person name="Cabau C."/>
            <person name="Gaspin C."/>
            <person name="Thorgaard G.H."/>
            <person name="Boussaha M."/>
            <person name="Quillet E."/>
            <person name="Guyomard R."/>
            <person name="Galiana D."/>
            <person name="Bobe J."/>
            <person name="Volff J.N."/>
            <person name="Genet C."/>
            <person name="Wincker P."/>
            <person name="Jaillon O."/>
            <person name="Roest Crollius H."/>
            <person name="Guiguen Y."/>
        </authorList>
    </citation>
    <scope>NUCLEOTIDE SEQUENCE [LARGE SCALE GENOMIC DNA]</scope>
</reference>
<dbReference type="InterPro" id="IPR008042">
    <property type="entry name" value="Retrotrans_Pao"/>
</dbReference>
<reference evidence="1" key="2">
    <citation type="submission" date="2014-03" db="EMBL/GenBank/DDBJ databases">
        <authorList>
            <person name="Genoscope - CEA"/>
        </authorList>
    </citation>
    <scope>NUCLEOTIDE SEQUENCE</scope>
</reference>
<dbReference type="AlphaFoldDB" id="A0A060VWA8"/>
<dbReference type="PANTHER" id="PTHR47331">
    <property type="entry name" value="PHD-TYPE DOMAIN-CONTAINING PROTEIN"/>
    <property type="match status" value="1"/>
</dbReference>
<name>A0A060VWA8_ONCMY</name>
<dbReference type="Proteomes" id="UP000193380">
    <property type="component" value="Unassembled WGS sequence"/>
</dbReference>
<gene>
    <name evidence="1" type="ORF">GSONMT00069661001</name>
</gene>
<dbReference type="PaxDb" id="8022-A0A060VWA8"/>
<accession>A0A060VWA8</accession>
<dbReference type="Pfam" id="PF05380">
    <property type="entry name" value="Peptidase_A17"/>
    <property type="match status" value="1"/>
</dbReference>
<organism evidence="1 2">
    <name type="scientific">Oncorhynchus mykiss</name>
    <name type="common">Rainbow trout</name>
    <name type="synonym">Salmo gairdneri</name>
    <dbReference type="NCBI Taxonomy" id="8022"/>
    <lineage>
        <taxon>Eukaryota</taxon>
        <taxon>Metazoa</taxon>
        <taxon>Chordata</taxon>
        <taxon>Craniata</taxon>
        <taxon>Vertebrata</taxon>
        <taxon>Euteleostomi</taxon>
        <taxon>Actinopterygii</taxon>
        <taxon>Neopterygii</taxon>
        <taxon>Teleostei</taxon>
        <taxon>Protacanthopterygii</taxon>
        <taxon>Salmoniformes</taxon>
        <taxon>Salmonidae</taxon>
        <taxon>Salmoninae</taxon>
        <taxon>Oncorhynchus</taxon>
    </lineage>
</organism>
<protein>
    <submittedName>
        <fullName evidence="1">Uncharacterized protein</fullName>
    </submittedName>
</protein>
<proteinExistence type="predicted"/>